<reference evidence="8" key="1">
    <citation type="journal article" date="2019" name="Environ. Microbiol.">
        <title>Fungal ecological strategies reflected in gene transcription - a case study of two litter decomposers.</title>
        <authorList>
            <person name="Barbi F."/>
            <person name="Kohler A."/>
            <person name="Barry K."/>
            <person name="Baskaran P."/>
            <person name="Daum C."/>
            <person name="Fauchery L."/>
            <person name="Ihrmark K."/>
            <person name="Kuo A."/>
            <person name="LaButti K."/>
            <person name="Lipzen A."/>
            <person name="Morin E."/>
            <person name="Grigoriev I.V."/>
            <person name="Henrissat B."/>
            <person name="Lindahl B."/>
            <person name="Martin F."/>
        </authorList>
    </citation>
    <scope>NUCLEOTIDE SEQUENCE</scope>
    <source>
        <strain evidence="8">JB14</strain>
    </source>
</reference>
<dbReference type="GO" id="GO:0043161">
    <property type="term" value="P:proteasome-mediated ubiquitin-dependent protein catabolic process"/>
    <property type="evidence" value="ECO:0007669"/>
    <property type="project" value="TreeGrafter"/>
</dbReference>
<dbReference type="SUPFAM" id="SSF50978">
    <property type="entry name" value="WD40 repeat-like"/>
    <property type="match status" value="1"/>
</dbReference>
<name>A0A6A4GJV6_9AGAR</name>
<dbReference type="Gene3D" id="2.130.10.10">
    <property type="entry name" value="YVTN repeat-like/Quinoprotein amine dehydrogenase"/>
    <property type="match status" value="2"/>
</dbReference>
<dbReference type="EMBL" id="ML769956">
    <property type="protein sequence ID" value="KAE9385670.1"/>
    <property type="molecule type" value="Genomic_DNA"/>
</dbReference>
<dbReference type="InterPro" id="IPR001680">
    <property type="entry name" value="WD40_rpt"/>
</dbReference>
<dbReference type="PANTHER" id="PTHR22852">
    <property type="entry name" value="LETHAL 2 DENTICLELESS PROTEIN RETINOIC ACID-REGULATED NUCLEAR MATRIX-ASSOCIATED PROTEIN"/>
    <property type="match status" value="1"/>
</dbReference>
<dbReference type="PROSITE" id="PS50294">
    <property type="entry name" value="WD_REPEATS_REGION"/>
    <property type="match status" value="1"/>
</dbReference>
<dbReference type="InterPro" id="IPR051865">
    <property type="entry name" value="WD-repeat_CDT2_adapter"/>
</dbReference>
<organism evidence="8 9">
    <name type="scientific">Gymnopus androsaceus JB14</name>
    <dbReference type="NCBI Taxonomy" id="1447944"/>
    <lineage>
        <taxon>Eukaryota</taxon>
        <taxon>Fungi</taxon>
        <taxon>Dikarya</taxon>
        <taxon>Basidiomycota</taxon>
        <taxon>Agaricomycotina</taxon>
        <taxon>Agaricomycetes</taxon>
        <taxon>Agaricomycetidae</taxon>
        <taxon>Agaricales</taxon>
        <taxon>Marasmiineae</taxon>
        <taxon>Omphalotaceae</taxon>
        <taxon>Gymnopus</taxon>
    </lineage>
</organism>
<dbReference type="Proteomes" id="UP000799118">
    <property type="component" value="Unassembled WGS sequence"/>
</dbReference>
<comment type="pathway">
    <text evidence="1">Protein modification; protein ubiquitination.</text>
</comment>
<gene>
    <name evidence="8" type="ORF">BT96DRAFT_960705</name>
</gene>
<evidence type="ECO:0000256" key="6">
    <source>
        <dbReference type="PROSITE-ProRule" id="PRU00221"/>
    </source>
</evidence>
<dbReference type="SMART" id="SM00320">
    <property type="entry name" value="WD40"/>
    <property type="match status" value="3"/>
</dbReference>
<feature type="repeat" description="WD" evidence="6">
    <location>
        <begin position="225"/>
        <end position="260"/>
    </location>
</feature>
<feature type="compositionally biased region" description="Basic and acidic residues" evidence="7">
    <location>
        <begin position="50"/>
        <end position="59"/>
    </location>
</feature>
<keyword evidence="3" id="KW-0677">Repeat</keyword>
<keyword evidence="2 6" id="KW-0853">WD repeat</keyword>
<feature type="compositionally biased region" description="Acidic residues" evidence="7">
    <location>
        <begin position="67"/>
        <end position="77"/>
    </location>
</feature>
<keyword evidence="9" id="KW-1185">Reference proteome</keyword>
<protein>
    <submittedName>
        <fullName evidence="8">WD40 repeat-like protein</fullName>
    </submittedName>
</protein>
<dbReference type="Pfam" id="PF00400">
    <property type="entry name" value="WD40"/>
    <property type="match status" value="3"/>
</dbReference>
<keyword evidence="4" id="KW-0833">Ubl conjugation pathway</keyword>
<evidence type="ECO:0000256" key="2">
    <source>
        <dbReference type="ARBA" id="ARBA00022574"/>
    </source>
</evidence>
<proteinExistence type="inferred from homology"/>
<feature type="compositionally biased region" description="Polar residues" evidence="7">
    <location>
        <begin position="17"/>
        <end position="36"/>
    </location>
</feature>
<evidence type="ECO:0000313" key="8">
    <source>
        <dbReference type="EMBL" id="KAE9385670.1"/>
    </source>
</evidence>
<feature type="repeat" description="WD" evidence="6">
    <location>
        <begin position="386"/>
        <end position="415"/>
    </location>
</feature>
<evidence type="ECO:0000256" key="7">
    <source>
        <dbReference type="SAM" id="MobiDB-lite"/>
    </source>
</evidence>
<dbReference type="PROSITE" id="PS00678">
    <property type="entry name" value="WD_REPEATS_1"/>
    <property type="match status" value="1"/>
</dbReference>
<feature type="repeat" description="WD" evidence="6">
    <location>
        <begin position="183"/>
        <end position="213"/>
    </location>
</feature>
<dbReference type="InterPro" id="IPR015943">
    <property type="entry name" value="WD40/YVTN_repeat-like_dom_sf"/>
</dbReference>
<sequence length="452" mass="49612">MLPSPSSSPAQKLRTLHNFTNLPHKSDNNRPNSSHPWLQLPTPPTHLKRPSSEAHDSPSKRAKLIVDGDDESSEAEEEWVEHARTRFRRRTCNPSRAFRSPVSYHGSTRPVLDSFVSSLKSDLFRCESVEDGFLTPPYACAYSHSAKRGSVPLLAVSTEEGSVHIFNTLKREEWDPEPSRSTLQPHASGIFDVKWSPSDSHLATCSGDRSARISCPNTSQLLHTLNGHSASLKCVSWHPSNDSLLSTGGRDGTVCVWDLRVPENAPINHQSSIQRGNVDLRNPNASCLPFCSPTDPTTSHGSRRARGILSLTAGLGPSSGLLFALGADSRIHTYSASSLTALPISFTDPNMCVNGSFYLSSAVSPCGRWLASGGGKSTFLFERVELKAQLGEVYAVDWAEGMIASCADDRTVRVWRPDVEVYRNCLETPDESKWRWSWATTSSNIDGNETLL</sequence>
<evidence type="ECO:0000256" key="1">
    <source>
        <dbReference type="ARBA" id="ARBA00004906"/>
    </source>
</evidence>
<comment type="similarity">
    <text evidence="5">Belongs to the WD repeat cdt2 family.</text>
</comment>
<dbReference type="OrthoDB" id="2096344at2759"/>
<dbReference type="PROSITE" id="PS50082">
    <property type="entry name" value="WD_REPEATS_2"/>
    <property type="match status" value="3"/>
</dbReference>
<dbReference type="GO" id="GO:0030674">
    <property type="term" value="F:protein-macromolecule adaptor activity"/>
    <property type="evidence" value="ECO:0007669"/>
    <property type="project" value="TreeGrafter"/>
</dbReference>
<feature type="compositionally biased region" description="Polar residues" evidence="7">
    <location>
        <begin position="1"/>
        <end position="10"/>
    </location>
</feature>
<dbReference type="GO" id="GO:0005634">
    <property type="term" value="C:nucleus"/>
    <property type="evidence" value="ECO:0007669"/>
    <property type="project" value="TreeGrafter"/>
</dbReference>
<evidence type="ECO:0000256" key="5">
    <source>
        <dbReference type="ARBA" id="ARBA00038344"/>
    </source>
</evidence>
<dbReference type="AlphaFoldDB" id="A0A6A4GJV6"/>
<dbReference type="PANTHER" id="PTHR22852:SF0">
    <property type="entry name" value="DENTICLELESS PROTEIN HOMOLOG"/>
    <property type="match status" value="1"/>
</dbReference>
<evidence type="ECO:0000256" key="3">
    <source>
        <dbReference type="ARBA" id="ARBA00022737"/>
    </source>
</evidence>
<feature type="region of interest" description="Disordered" evidence="7">
    <location>
        <begin position="1"/>
        <end position="77"/>
    </location>
</feature>
<evidence type="ECO:0000256" key="4">
    <source>
        <dbReference type="ARBA" id="ARBA00022786"/>
    </source>
</evidence>
<accession>A0A6A4GJV6</accession>
<dbReference type="InterPro" id="IPR019775">
    <property type="entry name" value="WD40_repeat_CS"/>
</dbReference>
<evidence type="ECO:0000313" key="9">
    <source>
        <dbReference type="Proteomes" id="UP000799118"/>
    </source>
</evidence>
<dbReference type="InterPro" id="IPR036322">
    <property type="entry name" value="WD40_repeat_dom_sf"/>
</dbReference>